<accession>A0AAD2J4P0</accession>
<reference evidence="1 2" key="1">
    <citation type="submission" date="2015-09" db="EMBL/GenBank/DDBJ databases">
        <authorList>
            <consortium name="Pathogen Informatics"/>
        </authorList>
    </citation>
    <scope>NUCLEOTIDE SEQUENCE [LARGE SCALE GENOMIC DNA]</scope>
    <source>
        <strain evidence="1 2">2789STDY5608625</strain>
    </source>
</reference>
<sequence length="197" mass="21139">MREMLRGIERGWVEANIAALARREKLDRVAYTLARGDLRAISTLPSTVGLGVEAVAERLLQASIKANAVKDVVLSHVALFGPLRAMEAAVADVILELRPLAPARAARGGDHTVAAWLARYSSKLLADWTATPLISTGRGQRTSGRACYDLERIGRLVRSEGERCALAVGWLGALGVSYQALRGELRRAAAAEARGSE</sequence>
<dbReference type="AlphaFoldDB" id="A0AAD2J4P0"/>
<organism evidence="1 2">
    <name type="scientific">Achromobacter aegrifaciens</name>
    <dbReference type="NCBI Taxonomy" id="1287736"/>
    <lineage>
        <taxon>Bacteria</taxon>
        <taxon>Pseudomonadati</taxon>
        <taxon>Pseudomonadota</taxon>
        <taxon>Betaproteobacteria</taxon>
        <taxon>Burkholderiales</taxon>
        <taxon>Alcaligenaceae</taxon>
        <taxon>Achromobacter</taxon>
    </lineage>
</organism>
<evidence type="ECO:0000313" key="1">
    <source>
        <dbReference type="EMBL" id="CUJ70915.1"/>
    </source>
</evidence>
<comment type="caution">
    <text evidence="1">The sequence shown here is derived from an EMBL/GenBank/DDBJ whole genome shotgun (WGS) entry which is preliminary data.</text>
</comment>
<dbReference type="EMBL" id="CYTK01000012">
    <property type="protein sequence ID" value="CUJ70915.1"/>
    <property type="molecule type" value="Genomic_DNA"/>
</dbReference>
<proteinExistence type="predicted"/>
<evidence type="ECO:0000313" key="2">
    <source>
        <dbReference type="Proteomes" id="UP000044098"/>
    </source>
</evidence>
<name>A0AAD2J4P0_ACHAE</name>
<protein>
    <submittedName>
        <fullName evidence="1">Uncharacterized protein</fullName>
    </submittedName>
</protein>
<gene>
    <name evidence="1" type="ORF">ERS370000_05420</name>
</gene>
<dbReference type="Proteomes" id="UP000044098">
    <property type="component" value="Unassembled WGS sequence"/>
</dbReference>